<dbReference type="InterPro" id="IPR036361">
    <property type="entry name" value="SAP_dom_sf"/>
</dbReference>
<dbReference type="SMART" id="SM00513">
    <property type="entry name" value="SAP"/>
    <property type="match status" value="1"/>
</dbReference>
<dbReference type="PROSITE" id="PS50800">
    <property type="entry name" value="SAP"/>
    <property type="match status" value="1"/>
</dbReference>
<dbReference type="SUPFAM" id="SSF68906">
    <property type="entry name" value="SAP domain"/>
    <property type="match status" value="1"/>
</dbReference>
<dbReference type="Pfam" id="PF02037">
    <property type="entry name" value="SAP"/>
    <property type="match status" value="1"/>
</dbReference>
<dbReference type="Gene3D" id="1.10.720.30">
    <property type="entry name" value="SAP domain"/>
    <property type="match status" value="1"/>
</dbReference>
<dbReference type="AlphaFoldDB" id="H2XVZ0"/>
<accession>H2XVZ0</accession>
<evidence type="ECO:0000313" key="3">
    <source>
        <dbReference type="Proteomes" id="UP000008144"/>
    </source>
</evidence>
<dbReference type="Ensembl" id="ENSCINT00000031293.1">
    <property type="protein sequence ID" value="ENSCINP00000033824.1"/>
    <property type="gene ID" value="ENSCING00000021100.1"/>
</dbReference>
<dbReference type="Proteomes" id="UP000008144">
    <property type="component" value="Unassembled WGS sequence"/>
</dbReference>
<name>H2XVZ0_CIOIN</name>
<feature type="domain" description="SAP" evidence="1">
    <location>
        <begin position="36"/>
        <end position="70"/>
    </location>
</feature>
<sequence>MLSIVARTRRKSRFAEKIIRLSLYNRTITLTNMEKYRNMKVAELKAILKQNNLSSKGNKKQLLTTIETYICETPGTYLVLCLCTMFVQPICQCFVR</sequence>
<evidence type="ECO:0000313" key="2">
    <source>
        <dbReference type="Ensembl" id="ENSCINP00000033824.1"/>
    </source>
</evidence>
<reference evidence="3" key="1">
    <citation type="journal article" date="2002" name="Science">
        <title>The draft genome of Ciona intestinalis: insights into chordate and vertebrate origins.</title>
        <authorList>
            <person name="Dehal P."/>
            <person name="Satou Y."/>
            <person name="Campbell R.K."/>
            <person name="Chapman J."/>
            <person name="Degnan B."/>
            <person name="De Tomaso A."/>
            <person name="Davidson B."/>
            <person name="Di Gregorio A."/>
            <person name="Gelpke M."/>
            <person name="Goodstein D.M."/>
            <person name="Harafuji N."/>
            <person name="Hastings K.E."/>
            <person name="Ho I."/>
            <person name="Hotta K."/>
            <person name="Huang W."/>
            <person name="Kawashima T."/>
            <person name="Lemaire P."/>
            <person name="Martinez D."/>
            <person name="Meinertzhagen I.A."/>
            <person name="Necula S."/>
            <person name="Nonaka M."/>
            <person name="Putnam N."/>
            <person name="Rash S."/>
            <person name="Saiga H."/>
            <person name="Satake M."/>
            <person name="Terry A."/>
            <person name="Yamada L."/>
            <person name="Wang H.G."/>
            <person name="Awazu S."/>
            <person name="Azumi K."/>
            <person name="Boore J."/>
            <person name="Branno M."/>
            <person name="Chin-Bow S."/>
            <person name="DeSantis R."/>
            <person name="Doyle S."/>
            <person name="Francino P."/>
            <person name="Keys D.N."/>
            <person name="Haga S."/>
            <person name="Hayashi H."/>
            <person name="Hino K."/>
            <person name="Imai K.S."/>
            <person name="Inaba K."/>
            <person name="Kano S."/>
            <person name="Kobayashi K."/>
            <person name="Kobayashi M."/>
            <person name="Lee B.I."/>
            <person name="Makabe K.W."/>
            <person name="Manohar C."/>
            <person name="Matassi G."/>
            <person name="Medina M."/>
            <person name="Mochizuki Y."/>
            <person name="Mount S."/>
            <person name="Morishita T."/>
            <person name="Miura S."/>
            <person name="Nakayama A."/>
            <person name="Nishizaka S."/>
            <person name="Nomoto H."/>
            <person name="Ohta F."/>
            <person name="Oishi K."/>
            <person name="Rigoutsos I."/>
            <person name="Sano M."/>
            <person name="Sasaki A."/>
            <person name="Sasakura Y."/>
            <person name="Shoguchi E."/>
            <person name="Shin-i T."/>
            <person name="Spagnuolo A."/>
            <person name="Stainier D."/>
            <person name="Suzuki M.M."/>
            <person name="Tassy O."/>
            <person name="Takatori N."/>
            <person name="Tokuoka M."/>
            <person name="Yagi K."/>
            <person name="Yoshizaki F."/>
            <person name="Wada S."/>
            <person name="Zhang C."/>
            <person name="Hyatt P.D."/>
            <person name="Larimer F."/>
            <person name="Detter C."/>
            <person name="Doggett N."/>
            <person name="Glavina T."/>
            <person name="Hawkins T."/>
            <person name="Richardson P."/>
            <person name="Lucas S."/>
            <person name="Kohara Y."/>
            <person name="Levine M."/>
            <person name="Satoh N."/>
            <person name="Rokhsar D.S."/>
        </authorList>
    </citation>
    <scope>NUCLEOTIDE SEQUENCE [LARGE SCALE GENOMIC DNA]</scope>
</reference>
<protein>
    <recommendedName>
        <fullName evidence="1">SAP domain-containing protein</fullName>
    </recommendedName>
</protein>
<dbReference type="HOGENOM" id="CLU_2359053_0_0_1"/>
<dbReference type="InterPro" id="IPR003034">
    <property type="entry name" value="SAP_dom"/>
</dbReference>
<keyword evidence="3" id="KW-1185">Reference proteome</keyword>
<proteinExistence type="predicted"/>
<dbReference type="InParanoid" id="H2XVZ0"/>
<organism evidence="2 3">
    <name type="scientific">Ciona intestinalis</name>
    <name type="common">Transparent sea squirt</name>
    <name type="synonym">Ascidia intestinalis</name>
    <dbReference type="NCBI Taxonomy" id="7719"/>
    <lineage>
        <taxon>Eukaryota</taxon>
        <taxon>Metazoa</taxon>
        <taxon>Chordata</taxon>
        <taxon>Tunicata</taxon>
        <taxon>Ascidiacea</taxon>
        <taxon>Phlebobranchia</taxon>
        <taxon>Cionidae</taxon>
        <taxon>Ciona</taxon>
    </lineage>
</organism>
<reference evidence="2" key="2">
    <citation type="submission" date="2025-08" db="UniProtKB">
        <authorList>
            <consortium name="Ensembl"/>
        </authorList>
    </citation>
    <scope>IDENTIFICATION</scope>
</reference>
<evidence type="ECO:0000259" key="1">
    <source>
        <dbReference type="PROSITE" id="PS50800"/>
    </source>
</evidence>
<reference evidence="2" key="3">
    <citation type="submission" date="2025-09" db="UniProtKB">
        <authorList>
            <consortium name="Ensembl"/>
        </authorList>
    </citation>
    <scope>IDENTIFICATION</scope>
</reference>